<dbReference type="PANTHER" id="PTHR43711:SF1">
    <property type="entry name" value="HISTIDINE KINASE 1"/>
    <property type="match status" value="1"/>
</dbReference>
<evidence type="ECO:0000256" key="6">
    <source>
        <dbReference type="ARBA" id="ARBA00023012"/>
    </source>
</evidence>
<dbReference type="PRINTS" id="PR00344">
    <property type="entry name" value="BCTRLSENSOR"/>
</dbReference>
<dbReference type="InterPro" id="IPR036097">
    <property type="entry name" value="HisK_dim/P_sf"/>
</dbReference>
<proteinExistence type="predicted"/>
<dbReference type="Gene3D" id="1.10.287.130">
    <property type="match status" value="1"/>
</dbReference>
<accession>A0A1F5DLP6</accession>
<dbReference type="CDD" id="cd00082">
    <property type="entry name" value="HisKA"/>
    <property type="match status" value="1"/>
</dbReference>
<dbReference type="GO" id="GO:0000155">
    <property type="term" value="F:phosphorelay sensor kinase activity"/>
    <property type="evidence" value="ECO:0007669"/>
    <property type="project" value="InterPro"/>
</dbReference>
<evidence type="ECO:0000313" key="9">
    <source>
        <dbReference type="Proteomes" id="UP000178764"/>
    </source>
</evidence>
<feature type="domain" description="Histidine kinase" evidence="7">
    <location>
        <begin position="22"/>
        <end position="241"/>
    </location>
</feature>
<name>A0A1F5DLP6_9BACT</name>
<evidence type="ECO:0000256" key="2">
    <source>
        <dbReference type="ARBA" id="ARBA00012438"/>
    </source>
</evidence>
<dbReference type="InterPro" id="IPR005467">
    <property type="entry name" value="His_kinase_dom"/>
</dbReference>
<dbReference type="PANTHER" id="PTHR43711">
    <property type="entry name" value="TWO-COMPONENT HISTIDINE KINASE"/>
    <property type="match status" value="1"/>
</dbReference>
<keyword evidence="4" id="KW-0808">Transferase</keyword>
<dbReference type="Proteomes" id="UP000178764">
    <property type="component" value="Unassembled WGS sequence"/>
</dbReference>
<dbReference type="InterPro" id="IPR050736">
    <property type="entry name" value="Sensor_HK_Regulatory"/>
</dbReference>
<protein>
    <recommendedName>
        <fullName evidence="2">histidine kinase</fullName>
        <ecNumber evidence="2">2.7.13.3</ecNumber>
    </recommendedName>
</protein>
<keyword evidence="3" id="KW-0597">Phosphoprotein</keyword>
<comment type="caution">
    <text evidence="8">The sequence shown here is derived from an EMBL/GenBank/DDBJ whole genome shotgun (WGS) entry which is preliminary data.</text>
</comment>
<dbReference type="InterPro" id="IPR004358">
    <property type="entry name" value="Sig_transdc_His_kin-like_C"/>
</dbReference>
<dbReference type="EC" id="2.7.13.3" evidence="2"/>
<evidence type="ECO:0000256" key="5">
    <source>
        <dbReference type="ARBA" id="ARBA00022777"/>
    </source>
</evidence>
<keyword evidence="6" id="KW-0902">Two-component regulatory system</keyword>
<dbReference type="FunFam" id="3.30.565.10:FF:000006">
    <property type="entry name" value="Sensor histidine kinase WalK"/>
    <property type="match status" value="1"/>
</dbReference>
<sequence>MENQDQQLKDILSAEKQEFLAVMSHELRTPMTGAKGYLSMILDGDAGEISPDVREYVAQAYVANDRLIRLVERMMKTVALQEGKVHLNIQKIDLVKNLEILTNDFQIPAKEKKLTLIYEKPPQPIFVLADPDRLREVLMNLISNAIKFTGQGSINIKNRDINSWAVTDIIDTGIGVKKEDQGKLFEIFTKANLSLAGQEKGTGLGLYLARNLAEKQGGKVWLEESEPGKGSTFSAAFPKAA</sequence>
<reference evidence="8 9" key="1">
    <citation type="journal article" date="2016" name="Nat. Commun.">
        <title>Thousands of microbial genomes shed light on interconnected biogeochemical processes in an aquifer system.</title>
        <authorList>
            <person name="Anantharaman K."/>
            <person name="Brown C.T."/>
            <person name="Hug L.A."/>
            <person name="Sharon I."/>
            <person name="Castelle C.J."/>
            <person name="Probst A.J."/>
            <person name="Thomas B.C."/>
            <person name="Singh A."/>
            <person name="Wilkins M.J."/>
            <person name="Karaoz U."/>
            <person name="Brodie E.L."/>
            <person name="Williams K.H."/>
            <person name="Hubbard S.S."/>
            <person name="Banfield J.F."/>
        </authorList>
    </citation>
    <scope>NUCLEOTIDE SEQUENCE [LARGE SCALE GENOMIC DNA]</scope>
</reference>
<dbReference type="Pfam" id="PF02518">
    <property type="entry name" value="HATPase_c"/>
    <property type="match status" value="1"/>
</dbReference>
<evidence type="ECO:0000256" key="4">
    <source>
        <dbReference type="ARBA" id="ARBA00022679"/>
    </source>
</evidence>
<dbReference type="SUPFAM" id="SSF55874">
    <property type="entry name" value="ATPase domain of HSP90 chaperone/DNA topoisomerase II/histidine kinase"/>
    <property type="match status" value="1"/>
</dbReference>
<dbReference type="InterPro" id="IPR003661">
    <property type="entry name" value="HisK_dim/P_dom"/>
</dbReference>
<evidence type="ECO:0000313" key="8">
    <source>
        <dbReference type="EMBL" id="OGD56068.1"/>
    </source>
</evidence>
<keyword evidence="5" id="KW-0418">Kinase</keyword>
<evidence type="ECO:0000256" key="3">
    <source>
        <dbReference type="ARBA" id="ARBA00022553"/>
    </source>
</evidence>
<dbReference type="InterPro" id="IPR036890">
    <property type="entry name" value="HATPase_C_sf"/>
</dbReference>
<dbReference type="Pfam" id="PF00512">
    <property type="entry name" value="HisKA"/>
    <property type="match status" value="1"/>
</dbReference>
<gene>
    <name evidence="8" type="ORF">A2V71_03915</name>
</gene>
<comment type="catalytic activity">
    <reaction evidence="1">
        <text>ATP + protein L-histidine = ADP + protein N-phospho-L-histidine.</text>
        <dbReference type="EC" id="2.7.13.3"/>
    </reaction>
</comment>
<dbReference type="Gene3D" id="3.30.565.10">
    <property type="entry name" value="Histidine kinase-like ATPase, C-terminal domain"/>
    <property type="match status" value="1"/>
</dbReference>
<dbReference type="AlphaFoldDB" id="A0A1F5DLP6"/>
<dbReference type="PROSITE" id="PS50109">
    <property type="entry name" value="HIS_KIN"/>
    <property type="match status" value="1"/>
</dbReference>
<dbReference type="EMBL" id="MEZT01000030">
    <property type="protein sequence ID" value="OGD56068.1"/>
    <property type="molecule type" value="Genomic_DNA"/>
</dbReference>
<dbReference type="SMART" id="SM00387">
    <property type="entry name" value="HATPase_c"/>
    <property type="match status" value="1"/>
</dbReference>
<organism evidence="8 9">
    <name type="scientific">Candidatus Berkelbacteria bacterium RBG_13_40_8</name>
    <dbReference type="NCBI Taxonomy" id="1797467"/>
    <lineage>
        <taxon>Bacteria</taxon>
        <taxon>Candidatus Berkelbacteria</taxon>
    </lineage>
</organism>
<evidence type="ECO:0000256" key="1">
    <source>
        <dbReference type="ARBA" id="ARBA00000085"/>
    </source>
</evidence>
<dbReference type="SUPFAM" id="SSF47384">
    <property type="entry name" value="Homodimeric domain of signal transducing histidine kinase"/>
    <property type="match status" value="1"/>
</dbReference>
<dbReference type="InterPro" id="IPR003594">
    <property type="entry name" value="HATPase_dom"/>
</dbReference>
<dbReference type="SMART" id="SM00388">
    <property type="entry name" value="HisKA"/>
    <property type="match status" value="1"/>
</dbReference>
<evidence type="ECO:0000259" key="7">
    <source>
        <dbReference type="PROSITE" id="PS50109"/>
    </source>
</evidence>